<accession>A0AA49GS16</accession>
<dbReference type="PANTHER" id="PTHR10963">
    <property type="entry name" value="GLYCOSYL HYDROLASE-RELATED"/>
    <property type="match status" value="1"/>
</dbReference>
<dbReference type="GO" id="GO:0005975">
    <property type="term" value="P:carbohydrate metabolic process"/>
    <property type="evidence" value="ECO:0007669"/>
    <property type="project" value="InterPro"/>
</dbReference>
<reference evidence="3" key="1">
    <citation type="journal article" date="2023" name="Comput. Struct. Biotechnol. J.">
        <title>Discovery of a novel marine Bacteroidetes with a rich repertoire of carbohydrate-active enzymes.</title>
        <authorList>
            <person name="Chen B."/>
            <person name="Liu G."/>
            <person name="Chen Q."/>
            <person name="Wang H."/>
            <person name="Liu L."/>
            <person name="Tang K."/>
        </authorList>
    </citation>
    <scope>NUCLEOTIDE SEQUENCE</scope>
    <source>
        <strain evidence="3">TK19036</strain>
    </source>
</reference>
<gene>
    <name evidence="3" type="ORF">K4G66_07150</name>
</gene>
<name>A0AA49GS16_9BACT</name>
<evidence type="ECO:0000256" key="1">
    <source>
        <dbReference type="ARBA" id="ARBA00006865"/>
    </source>
</evidence>
<dbReference type="SUPFAM" id="SSF49899">
    <property type="entry name" value="Concanavalin A-like lectins/glucanases"/>
    <property type="match status" value="1"/>
</dbReference>
<proteinExistence type="inferred from homology"/>
<dbReference type="EMBL" id="CP120682">
    <property type="protein sequence ID" value="WKN38478.1"/>
    <property type="molecule type" value="Genomic_DNA"/>
</dbReference>
<sequence>MSVTLSISFISLIIHLLIEYNPSRQRTNLPSMDSTYQLVWQDEFDVDGAPNPDNWAFEEGFARNREDQWYQPENAVCQDGFLIIEARKERKPNPNYQPDSDDWTKNRKFSEYTSSSLMTRGLHSWQYGRFEMRAKIDTSPGMWPAFWTLGEKGFWPVCGEIDIMEYYRGMILANAAWAGPKGETRWDDLKKPVESFNSPNWADQFHTWRMDWDETAIKLYVDDQLLNTIELEKTVNQRGEIENPMKQPHYVIINLAVGGTNGGDPSSTEFPRKYIIDYVRVYQNK</sequence>
<evidence type="ECO:0000313" key="3">
    <source>
        <dbReference type="EMBL" id="WKN38478.1"/>
    </source>
</evidence>
<dbReference type="AlphaFoldDB" id="A0AA49GS16"/>
<keyword evidence="3" id="KW-0378">Hydrolase</keyword>
<dbReference type="InterPro" id="IPR000757">
    <property type="entry name" value="Beta-glucanase-like"/>
</dbReference>
<dbReference type="GO" id="GO:0004553">
    <property type="term" value="F:hydrolase activity, hydrolyzing O-glycosyl compounds"/>
    <property type="evidence" value="ECO:0007669"/>
    <property type="project" value="InterPro"/>
</dbReference>
<feature type="domain" description="GH16" evidence="2">
    <location>
        <begin position="44"/>
        <end position="285"/>
    </location>
</feature>
<dbReference type="InterPro" id="IPR050546">
    <property type="entry name" value="Glycosyl_Hydrlase_16"/>
</dbReference>
<dbReference type="CDD" id="cd08023">
    <property type="entry name" value="GH16_laminarinase_like"/>
    <property type="match status" value="1"/>
</dbReference>
<dbReference type="PANTHER" id="PTHR10963:SF55">
    <property type="entry name" value="GLYCOSIDE HYDROLASE FAMILY 16 PROTEIN"/>
    <property type="match status" value="1"/>
</dbReference>
<reference evidence="3" key="2">
    <citation type="journal article" date="2024" name="Antonie Van Leeuwenhoek">
        <title>Roseihalotalea indica gen. nov., sp. nov., a halophilic Bacteroidetes from mesopelagic Southwest Indian Ocean with higher carbohydrate metabolic potential.</title>
        <authorList>
            <person name="Chen B."/>
            <person name="Zhang M."/>
            <person name="Lin D."/>
            <person name="Ye J."/>
            <person name="Tang K."/>
        </authorList>
    </citation>
    <scope>NUCLEOTIDE SEQUENCE</scope>
    <source>
        <strain evidence="3">TK19036</strain>
    </source>
</reference>
<evidence type="ECO:0000259" key="2">
    <source>
        <dbReference type="PROSITE" id="PS51762"/>
    </source>
</evidence>
<protein>
    <submittedName>
        <fullName evidence="3">Glycoside hydrolase family 16 protein</fullName>
    </submittedName>
</protein>
<dbReference type="InterPro" id="IPR013320">
    <property type="entry name" value="ConA-like_dom_sf"/>
</dbReference>
<dbReference type="Pfam" id="PF00722">
    <property type="entry name" value="Glyco_hydro_16"/>
    <property type="match status" value="1"/>
</dbReference>
<comment type="similarity">
    <text evidence="1">Belongs to the glycosyl hydrolase 16 family.</text>
</comment>
<organism evidence="3">
    <name type="scientific">Roseihalotalea indica</name>
    <dbReference type="NCBI Taxonomy" id="2867963"/>
    <lineage>
        <taxon>Bacteria</taxon>
        <taxon>Pseudomonadati</taxon>
        <taxon>Bacteroidota</taxon>
        <taxon>Cytophagia</taxon>
        <taxon>Cytophagales</taxon>
        <taxon>Catalimonadaceae</taxon>
        <taxon>Roseihalotalea</taxon>
    </lineage>
</organism>
<dbReference type="Gene3D" id="2.60.120.200">
    <property type="match status" value="1"/>
</dbReference>
<dbReference type="PROSITE" id="PS51762">
    <property type="entry name" value="GH16_2"/>
    <property type="match status" value="1"/>
</dbReference>